<evidence type="ECO:0000313" key="2">
    <source>
        <dbReference type="Proteomes" id="UP000527355"/>
    </source>
</evidence>
<name>A0A7J7Z585_MYOMY</name>
<protein>
    <submittedName>
        <fullName evidence="1">Uncharacterized protein</fullName>
    </submittedName>
</protein>
<dbReference type="EMBL" id="JABWUV010000003">
    <property type="protein sequence ID" value="KAF6369423.1"/>
    <property type="molecule type" value="Genomic_DNA"/>
</dbReference>
<evidence type="ECO:0000313" key="1">
    <source>
        <dbReference type="EMBL" id="KAF6369423.1"/>
    </source>
</evidence>
<gene>
    <name evidence="1" type="ORF">mMyoMyo1_010761</name>
</gene>
<reference evidence="1 2" key="1">
    <citation type="journal article" date="2020" name="Nature">
        <title>Six reference-quality genomes reveal evolution of bat adaptations.</title>
        <authorList>
            <person name="Jebb D."/>
            <person name="Huang Z."/>
            <person name="Pippel M."/>
            <person name="Hughes G.M."/>
            <person name="Lavrichenko K."/>
            <person name="Devanna P."/>
            <person name="Winkler S."/>
            <person name="Jermiin L.S."/>
            <person name="Skirmuntt E.C."/>
            <person name="Katzourakis A."/>
            <person name="Burkitt-Gray L."/>
            <person name="Ray D.A."/>
            <person name="Sullivan K.A.M."/>
            <person name="Roscito J.G."/>
            <person name="Kirilenko B.M."/>
            <person name="Davalos L.M."/>
            <person name="Corthals A.P."/>
            <person name="Power M.L."/>
            <person name="Jones G."/>
            <person name="Ransome R.D."/>
            <person name="Dechmann D.K.N."/>
            <person name="Locatelli A.G."/>
            <person name="Puechmaille S.J."/>
            <person name="Fedrigo O."/>
            <person name="Jarvis E.D."/>
            <person name="Hiller M."/>
            <person name="Vernes S.C."/>
            <person name="Myers E.W."/>
            <person name="Teeling E.C."/>
        </authorList>
    </citation>
    <scope>NUCLEOTIDE SEQUENCE [LARGE SCALE GENOMIC DNA]</scope>
    <source>
        <strain evidence="1">MMyoMyo1</strain>
        <tissue evidence="1">Flight muscle</tissue>
    </source>
</reference>
<dbReference type="Proteomes" id="UP000527355">
    <property type="component" value="Unassembled WGS sequence"/>
</dbReference>
<organism evidence="1 2">
    <name type="scientific">Myotis myotis</name>
    <name type="common">Greater mouse-eared bat</name>
    <name type="synonym">Vespertilio myotis</name>
    <dbReference type="NCBI Taxonomy" id="51298"/>
    <lineage>
        <taxon>Eukaryota</taxon>
        <taxon>Metazoa</taxon>
        <taxon>Chordata</taxon>
        <taxon>Craniata</taxon>
        <taxon>Vertebrata</taxon>
        <taxon>Euteleostomi</taxon>
        <taxon>Mammalia</taxon>
        <taxon>Eutheria</taxon>
        <taxon>Laurasiatheria</taxon>
        <taxon>Chiroptera</taxon>
        <taxon>Yangochiroptera</taxon>
        <taxon>Vespertilionidae</taxon>
        <taxon>Myotis</taxon>
    </lineage>
</organism>
<sequence>MARGRDPRSASSLNTGQILSCKFVTGMEEGGAERRMWLSAEAGRGVLAAVSSLARCAGGVVYSHMQKTGASGGSSPVLFRRRSLDLFPPVKTQLHTVLWSQRATGAREAAGADSFQPAPPPPCPYEYVYSRRPAFSIV</sequence>
<keyword evidence="2" id="KW-1185">Reference proteome</keyword>
<accession>A0A7J7Z585</accession>
<comment type="caution">
    <text evidence="1">The sequence shown here is derived from an EMBL/GenBank/DDBJ whole genome shotgun (WGS) entry which is preliminary data.</text>
</comment>
<proteinExistence type="predicted"/>
<dbReference type="AlphaFoldDB" id="A0A7J7Z585"/>